<dbReference type="SUPFAM" id="SSF117396">
    <property type="entry name" value="TM1631-like"/>
    <property type="match status" value="1"/>
</dbReference>
<dbReference type="Pfam" id="PF01904">
    <property type="entry name" value="DUF72"/>
    <property type="match status" value="1"/>
</dbReference>
<protein>
    <submittedName>
        <fullName evidence="1">Uncharacterized protein YecE (DUF72 family)</fullName>
    </submittedName>
</protein>
<accession>A0ABV2IVY5</accession>
<dbReference type="Proteomes" id="UP001549047">
    <property type="component" value="Unassembled WGS sequence"/>
</dbReference>
<keyword evidence="2" id="KW-1185">Reference proteome</keyword>
<evidence type="ECO:0000313" key="1">
    <source>
        <dbReference type="EMBL" id="MET3612645.1"/>
    </source>
</evidence>
<dbReference type="EMBL" id="JBEPMB010000001">
    <property type="protein sequence ID" value="MET3612645.1"/>
    <property type="molecule type" value="Genomic_DNA"/>
</dbReference>
<evidence type="ECO:0000313" key="2">
    <source>
        <dbReference type="Proteomes" id="UP001549047"/>
    </source>
</evidence>
<dbReference type="PANTHER" id="PTHR30348:SF4">
    <property type="entry name" value="DUF72 DOMAIN-CONTAINING PROTEIN"/>
    <property type="match status" value="1"/>
</dbReference>
<dbReference type="InterPro" id="IPR036520">
    <property type="entry name" value="UPF0759_sf"/>
</dbReference>
<gene>
    <name evidence="1" type="ORF">ABID16_000950</name>
</gene>
<name>A0ABV2IVY5_9HYPH</name>
<comment type="caution">
    <text evidence="1">The sequence shown here is derived from an EMBL/GenBank/DDBJ whole genome shotgun (WGS) entry which is preliminary data.</text>
</comment>
<sequence>MTETGTIRTGIGGWTFDAWKNHFYPEKLKAKDELSYASSKLRAIEVNGTYYSSQKPATFAKWAADTPEGFVFSLKASRFCTNRRVLAEGGESVMKFVTSGITELGPKLGPILWQFMPTKQFDPEDFGAFLSLLPQEQDGVRLQHVVEVRHPSFVVPEFVALLRKHRTACVVADHAEYPMIADITGAFVYLRLQKGEDDNPHCYTDDALGSWATKLKSYAAGLLPKDLPELAPGDAPSPGPRDVFAYFITGGKVNAPMGAMELQTRVG</sequence>
<dbReference type="PANTHER" id="PTHR30348">
    <property type="entry name" value="UNCHARACTERIZED PROTEIN YECE"/>
    <property type="match status" value="1"/>
</dbReference>
<dbReference type="RefSeq" id="WP_354555202.1">
    <property type="nucleotide sequence ID" value="NZ_JBEPMB010000001.1"/>
</dbReference>
<reference evidence="1 2" key="1">
    <citation type="submission" date="2024-06" db="EMBL/GenBank/DDBJ databases">
        <title>Genomic Encyclopedia of Type Strains, Phase IV (KMG-IV): sequencing the most valuable type-strain genomes for metagenomic binning, comparative biology and taxonomic classification.</title>
        <authorList>
            <person name="Goeker M."/>
        </authorList>
    </citation>
    <scope>NUCLEOTIDE SEQUENCE [LARGE SCALE GENOMIC DNA]</scope>
    <source>
        <strain evidence="1 2">DSM 29780</strain>
    </source>
</reference>
<proteinExistence type="predicted"/>
<organism evidence="1 2">
    <name type="scientific">Rhizobium aquaticum</name>
    <dbReference type="NCBI Taxonomy" id="1549636"/>
    <lineage>
        <taxon>Bacteria</taxon>
        <taxon>Pseudomonadati</taxon>
        <taxon>Pseudomonadota</taxon>
        <taxon>Alphaproteobacteria</taxon>
        <taxon>Hyphomicrobiales</taxon>
        <taxon>Rhizobiaceae</taxon>
        <taxon>Rhizobium/Agrobacterium group</taxon>
        <taxon>Rhizobium</taxon>
    </lineage>
</organism>
<dbReference type="InterPro" id="IPR002763">
    <property type="entry name" value="DUF72"/>
</dbReference>
<dbReference type="Gene3D" id="3.20.20.410">
    <property type="entry name" value="Protein of unknown function UPF0759"/>
    <property type="match status" value="1"/>
</dbReference>